<evidence type="ECO:0000256" key="1">
    <source>
        <dbReference type="SAM" id="MobiDB-lite"/>
    </source>
</evidence>
<feature type="region of interest" description="Disordered" evidence="1">
    <location>
        <begin position="129"/>
        <end position="198"/>
    </location>
</feature>
<evidence type="ECO:0000313" key="2">
    <source>
        <dbReference type="EMBL" id="KUI64448.1"/>
    </source>
</evidence>
<reference evidence="2" key="1">
    <citation type="submission" date="2014-12" db="EMBL/GenBank/DDBJ databases">
        <title>Genome Sequence of Valsa Canker Pathogens Uncovers a Specific Adaption of Colonization on Woody Bark.</title>
        <authorList>
            <person name="Yin Z."/>
            <person name="Liu H."/>
            <person name="Gao X."/>
            <person name="Li Z."/>
            <person name="Song N."/>
            <person name="Ke X."/>
            <person name="Dai Q."/>
            <person name="Wu Y."/>
            <person name="Sun Y."/>
            <person name="Xu J.-R."/>
            <person name="Kang Z.K."/>
            <person name="Wang L."/>
            <person name="Huang L."/>
        </authorList>
    </citation>
    <scope>NUCLEOTIDE SEQUENCE [LARGE SCALE GENOMIC DNA]</scope>
    <source>
        <strain evidence="2">03-8</strain>
    </source>
</reference>
<organism evidence="2 3">
    <name type="scientific">Cytospora mali</name>
    <name type="common">Apple Valsa canker fungus</name>
    <name type="synonym">Valsa mali</name>
    <dbReference type="NCBI Taxonomy" id="578113"/>
    <lineage>
        <taxon>Eukaryota</taxon>
        <taxon>Fungi</taxon>
        <taxon>Dikarya</taxon>
        <taxon>Ascomycota</taxon>
        <taxon>Pezizomycotina</taxon>
        <taxon>Sordariomycetes</taxon>
        <taxon>Sordariomycetidae</taxon>
        <taxon>Diaporthales</taxon>
        <taxon>Cytosporaceae</taxon>
        <taxon>Cytospora</taxon>
    </lineage>
</organism>
<accession>A0A194VKF7</accession>
<dbReference type="EMBL" id="KN796152">
    <property type="protein sequence ID" value="KUI64448.1"/>
    <property type="molecule type" value="Genomic_DNA"/>
</dbReference>
<dbReference type="Proteomes" id="UP000078559">
    <property type="component" value="Unassembled WGS sequence"/>
</dbReference>
<dbReference type="OrthoDB" id="2142759at2759"/>
<keyword evidence="3" id="KW-1185">Reference proteome</keyword>
<evidence type="ECO:0008006" key="4">
    <source>
        <dbReference type="Google" id="ProtNLM"/>
    </source>
</evidence>
<evidence type="ECO:0000313" key="3">
    <source>
        <dbReference type="Proteomes" id="UP000078559"/>
    </source>
</evidence>
<gene>
    <name evidence="2" type="ORF">VM1G_11247</name>
</gene>
<sequence length="305" mass="34035">MAQYMIRGIDDAANLVNIRSDLHFVFDKGRFTIVPKPSAAPAALAASDALDALDAGSYALSVHVLKDDKDELVPMYHNLSIRPEAASEVSREALFARFAMSIFPLVQSFLETDSPRHLAVIAVGSTGRTPRRSWMNRQQLTAFRDQRGETPTGSRKRMSSQISRDDEVDPDDQYQERWERRYDSVTSTDTDEDPPDEYTRWHHEVGRFAAVPDFAESALDNECYKWYHKVGKSAANRGPGEEVLDECTRGYFERVGWPQAGKSSSERGSDLDTEALPNLSRSIATCSNRSSALLDPLAVEAGGQR</sequence>
<name>A0A194VKF7_CYTMA</name>
<dbReference type="AlphaFoldDB" id="A0A194VKF7"/>
<feature type="compositionally biased region" description="Basic and acidic residues" evidence="1">
    <location>
        <begin position="174"/>
        <end position="183"/>
    </location>
</feature>
<protein>
    <recommendedName>
        <fullName evidence="4">HNH nuclease domain-containing protein</fullName>
    </recommendedName>
</protein>
<proteinExistence type="predicted"/>